<accession>A0A7M3MIC9</accession>
<comment type="caution">
    <text evidence="2">The sequence shown here is derived from an EMBL/GenBank/DDBJ whole genome shotgun (WGS) entry which is preliminary data.</text>
</comment>
<organism evidence="2 3">
    <name type="scientific">Oceanidesulfovibrio indonesiensis</name>
    <dbReference type="NCBI Taxonomy" id="54767"/>
    <lineage>
        <taxon>Bacteria</taxon>
        <taxon>Pseudomonadati</taxon>
        <taxon>Thermodesulfobacteriota</taxon>
        <taxon>Desulfovibrionia</taxon>
        <taxon>Desulfovibrionales</taxon>
        <taxon>Desulfovibrionaceae</taxon>
        <taxon>Oceanidesulfovibrio</taxon>
    </lineage>
</organism>
<gene>
    <name evidence="2" type="ORF">DPQ33_03560</name>
</gene>
<dbReference type="Proteomes" id="UP000448292">
    <property type="component" value="Unassembled WGS sequence"/>
</dbReference>
<dbReference type="RefSeq" id="WP_144301804.1">
    <property type="nucleotide sequence ID" value="NZ_QMIE01000002.1"/>
</dbReference>
<evidence type="ECO:0000313" key="3">
    <source>
        <dbReference type="Proteomes" id="UP000448292"/>
    </source>
</evidence>
<evidence type="ECO:0000256" key="1">
    <source>
        <dbReference type="SAM" id="SignalP"/>
    </source>
</evidence>
<name>A0A7M3MIC9_9BACT</name>
<reference evidence="2 3" key="1">
    <citation type="submission" date="2018-06" db="EMBL/GenBank/DDBJ databases">
        <title>Complete genome of Desulfovibrio indonesiensis P37SLT.</title>
        <authorList>
            <person name="Crispim J.S."/>
            <person name="Vidigal P.M.P."/>
            <person name="Silva L.C.F."/>
            <person name="Laguardia C.N."/>
            <person name="Araujo L.C."/>
            <person name="Dias R.S."/>
            <person name="Sousa M.P."/>
            <person name="Paula S.O."/>
            <person name="Silva C."/>
        </authorList>
    </citation>
    <scope>NUCLEOTIDE SEQUENCE [LARGE SCALE GENOMIC DNA]</scope>
    <source>
        <strain evidence="2 3">P37SLT</strain>
    </source>
</reference>
<dbReference type="AlphaFoldDB" id="A0A7M3MIC9"/>
<dbReference type="EMBL" id="QMIE01000002">
    <property type="protein sequence ID" value="TVM19448.1"/>
    <property type="molecule type" value="Genomic_DNA"/>
</dbReference>
<dbReference type="OrthoDB" id="9792547at2"/>
<proteinExistence type="predicted"/>
<feature type="chain" id="PRO_5029683511" description="Lipoprotein" evidence="1">
    <location>
        <begin position="19"/>
        <end position="93"/>
    </location>
</feature>
<dbReference type="PROSITE" id="PS51257">
    <property type="entry name" value="PROKAR_LIPOPROTEIN"/>
    <property type="match status" value="1"/>
</dbReference>
<evidence type="ECO:0008006" key="4">
    <source>
        <dbReference type="Google" id="ProtNLM"/>
    </source>
</evidence>
<feature type="signal peptide" evidence="1">
    <location>
        <begin position="1"/>
        <end position="18"/>
    </location>
</feature>
<sequence>MRRIFPCLVLVAALSVSGCGWFSSNEIDWQSRVGSYTYEDAVKDYGEPLACQEFSDGGQSCTWSASGVITRERNMVLTFDGYGYLESKDMMSF</sequence>
<keyword evidence="3" id="KW-1185">Reference proteome</keyword>
<protein>
    <recommendedName>
        <fullName evidence="4">Lipoprotein</fullName>
    </recommendedName>
</protein>
<evidence type="ECO:0000313" key="2">
    <source>
        <dbReference type="EMBL" id="TVM19448.1"/>
    </source>
</evidence>
<keyword evidence="1" id="KW-0732">Signal</keyword>